<keyword evidence="2" id="KW-1185">Reference proteome</keyword>
<dbReference type="Proteomes" id="UP000622552">
    <property type="component" value="Unassembled WGS sequence"/>
</dbReference>
<proteinExistence type="predicted"/>
<reference evidence="1" key="1">
    <citation type="submission" date="2020-11" db="EMBL/GenBank/DDBJ databases">
        <title>Sequencing the genomes of 1000 actinobacteria strains.</title>
        <authorList>
            <person name="Klenk H.-P."/>
        </authorList>
    </citation>
    <scope>NUCLEOTIDE SEQUENCE</scope>
    <source>
        <strain evidence="1">DSM 45356</strain>
    </source>
</reference>
<name>A0A8J7G5R8_9ACTN</name>
<evidence type="ECO:0000313" key="2">
    <source>
        <dbReference type="Proteomes" id="UP000622552"/>
    </source>
</evidence>
<evidence type="ECO:0000313" key="1">
    <source>
        <dbReference type="EMBL" id="MBG6134178.1"/>
    </source>
</evidence>
<organism evidence="1 2">
    <name type="scientific">Longispora fulva</name>
    <dbReference type="NCBI Taxonomy" id="619741"/>
    <lineage>
        <taxon>Bacteria</taxon>
        <taxon>Bacillati</taxon>
        <taxon>Actinomycetota</taxon>
        <taxon>Actinomycetes</taxon>
        <taxon>Micromonosporales</taxon>
        <taxon>Micromonosporaceae</taxon>
        <taxon>Longispora</taxon>
    </lineage>
</organism>
<sequence>MRIPLAAPCSRRLQLLSGLAADGRAELYKFVDFLAGT</sequence>
<comment type="caution">
    <text evidence="1">The sequence shown here is derived from an EMBL/GenBank/DDBJ whole genome shotgun (WGS) entry which is preliminary data.</text>
</comment>
<accession>A0A8J7G5R8</accession>
<protein>
    <submittedName>
        <fullName evidence="1">Uncharacterized protein</fullName>
    </submittedName>
</protein>
<dbReference type="AlphaFoldDB" id="A0A8J7G5R8"/>
<dbReference type="EMBL" id="JADOUF010000001">
    <property type="protein sequence ID" value="MBG6134178.1"/>
    <property type="molecule type" value="Genomic_DNA"/>
</dbReference>
<gene>
    <name evidence="1" type="ORF">IW245_000372</name>
</gene>